<dbReference type="AlphaFoldDB" id="A0AAW1TIA6"/>
<comment type="similarity">
    <text evidence="1">Belongs to the KptA/TPT1 family.</text>
</comment>
<dbReference type="GO" id="GO:0000215">
    <property type="term" value="F:tRNA 2'-phosphotransferase activity"/>
    <property type="evidence" value="ECO:0007669"/>
    <property type="project" value="TreeGrafter"/>
</dbReference>
<name>A0AAW1TIA6_9CHLO</name>
<dbReference type="InterPro" id="IPR002745">
    <property type="entry name" value="Ptrans_KptA/Tpt1"/>
</dbReference>
<dbReference type="Pfam" id="PF01885">
    <property type="entry name" value="PTS_2-RNA"/>
    <property type="match status" value="1"/>
</dbReference>
<evidence type="ECO:0000256" key="1">
    <source>
        <dbReference type="ARBA" id="ARBA00009836"/>
    </source>
</evidence>
<dbReference type="Proteomes" id="UP001485043">
    <property type="component" value="Unassembled WGS sequence"/>
</dbReference>
<gene>
    <name evidence="4" type="ORF">WJX84_011532</name>
</gene>
<protein>
    <submittedName>
        <fullName evidence="4">Uncharacterized protein</fullName>
    </submittedName>
</protein>
<evidence type="ECO:0000313" key="4">
    <source>
        <dbReference type="EMBL" id="KAK9868232.1"/>
    </source>
</evidence>
<dbReference type="EMBL" id="JALJOV010000039">
    <property type="protein sequence ID" value="KAK9868232.1"/>
    <property type="molecule type" value="Genomic_DNA"/>
</dbReference>
<evidence type="ECO:0000256" key="3">
    <source>
        <dbReference type="ARBA" id="ARBA00023027"/>
    </source>
</evidence>
<accession>A0AAW1TIA6</accession>
<keyword evidence="3" id="KW-0520">NAD</keyword>
<comment type="caution">
    <text evidence="4">The sequence shown here is derived from an EMBL/GenBank/DDBJ whole genome shotgun (WGS) entry which is preliminary data.</text>
</comment>
<dbReference type="GO" id="GO:0006388">
    <property type="term" value="P:tRNA splicing, via endonucleolytic cleavage and ligation"/>
    <property type="evidence" value="ECO:0007669"/>
    <property type="project" value="TreeGrafter"/>
</dbReference>
<keyword evidence="2" id="KW-0808">Transferase</keyword>
<evidence type="ECO:0000256" key="2">
    <source>
        <dbReference type="ARBA" id="ARBA00022679"/>
    </source>
</evidence>
<dbReference type="InterPro" id="IPR042081">
    <property type="entry name" value="RNA_2'-PTrans_C"/>
</dbReference>
<dbReference type="PANTHER" id="PTHR12684">
    <property type="entry name" value="PUTATIVE PHOSPHOTRANSFERASE"/>
    <property type="match status" value="1"/>
</dbReference>
<dbReference type="PANTHER" id="PTHR12684:SF2">
    <property type="entry name" value="TRNA 2'-PHOSPHOTRANSFERASE 1"/>
    <property type="match status" value="1"/>
</dbReference>
<dbReference type="Gene3D" id="3.20.170.30">
    <property type="match status" value="1"/>
</dbReference>
<sequence length="96" mass="11101">MDQMQSRPFCVMHGTYLRHLQSIRQLGLLRGARQHIHLTPFQAREKAVMSGFRSNCEVPFHLNTSSRLSSADEWMGCAVPNKRNGLKCQSCQHWLF</sequence>
<dbReference type="SUPFAM" id="SSF56399">
    <property type="entry name" value="ADP-ribosylation"/>
    <property type="match status" value="1"/>
</dbReference>
<proteinExistence type="inferred from homology"/>
<evidence type="ECO:0000313" key="5">
    <source>
        <dbReference type="Proteomes" id="UP001485043"/>
    </source>
</evidence>
<organism evidence="4 5">
    <name type="scientific">Apatococcus fuscideae</name>
    <dbReference type="NCBI Taxonomy" id="2026836"/>
    <lineage>
        <taxon>Eukaryota</taxon>
        <taxon>Viridiplantae</taxon>
        <taxon>Chlorophyta</taxon>
        <taxon>core chlorophytes</taxon>
        <taxon>Trebouxiophyceae</taxon>
        <taxon>Chlorellales</taxon>
        <taxon>Chlorellaceae</taxon>
        <taxon>Apatococcus</taxon>
    </lineage>
</organism>
<reference evidence="4 5" key="1">
    <citation type="journal article" date="2024" name="Nat. Commun.">
        <title>Phylogenomics reveals the evolutionary origins of lichenization in chlorophyte algae.</title>
        <authorList>
            <person name="Puginier C."/>
            <person name="Libourel C."/>
            <person name="Otte J."/>
            <person name="Skaloud P."/>
            <person name="Haon M."/>
            <person name="Grisel S."/>
            <person name="Petersen M."/>
            <person name="Berrin J.G."/>
            <person name="Delaux P.M."/>
            <person name="Dal Grande F."/>
            <person name="Keller J."/>
        </authorList>
    </citation>
    <scope>NUCLEOTIDE SEQUENCE [LARGE SCALE GENOMIC DNA]</scope>
    <source>
        <strain evidence="4 5">SAG 2523</strain>
    </source>
</reference>
<keyword evidence="5" id="KW-1185">Reference proteome</keyword>